<evidence type="ECO:0000256" key="6">
    <source>
        <dbReference type="SAM" id="MobiDB-lite"/>
    </source>
</evidence>
<evidence type="ECO:0000256" key="2">
    <source>
        <dbReference type="ARBA" id="ARBA00022801"/>
    </source>
</evidence>
<keyword evidence="2 5" id="KW-0378">Hydrolase</keyword>
<keyword evidence="4" id="KW-0547">Nucleotide-binding</keyword>
<dbReference type="InterPro" id="IPR000407">
    <property type="entry name" value="GDA1_CD39_NTPase"/>
</dbReference>
<dbReference type="STRING" id="436017.A4RVN4"/>
<dbReference type="eggNOG" id="KOG1385">
    <property type="taxonomic scope" value="Eukaryota"/>
</dbReference>
<dbReference type="Proteomes" id="UP000001568">
    <property type="component" value="Chromosome 4"/>
</dbReference>
<feature type="binding site" evidence="4">
    <location>
        <begin position="206"/>
        <end position="210"/>
    </location>
    <ligand>
        <name>ATP</name>
        <dbReference type="ChEBI" id="CHEBI:30616"/>
    </ligand>
</feature>
<sequence>MARDGDEGLGRARARAVDYDRVLRERKGSTTTTTTTTTREDAAEATRRYAVVLDAGSTGSRAHVFAFERAGRGLKLLDDHFEAVKPGLSARASDPKAAAESLRTLMTTAMNAVPAADRAETSVELRATAGLRLLPGDASSDILAECKKLLKEYPFKFDDESVSIMDGADEGAYQWLTMNYLLGNLANGGADHDGDVQTVAAVDLGGGSVQLAYQVPPESVANAPDGYITKLKALGHSFDVYTRSHLGHGLMAARAAVLAQAEERGGSPCVHAGYDGVYEYAGKTYKASARDSGSDHASCYDVAVAALGVDKECERPKQCSFDGAWGGEPGAGSKRVYMSSYLWDRAVNVGIVTDDEIDGRAAVNDFKAAAEKACGVSVAEVTTKYHGVEPKDAPFLCMDLTFAYALLNVGFGRHGWRDFTLVKQIEYQGKPVEAAWPLGAALNSM</sequence>
<name>A4RVN4_OSTLU</name>
<dbReference type="AlphaFoldDB" id="A4RVN4"/>
<feature type="active site" description="Proton acceptor" evidence="3">
    <location>
        <position position="170"/>
    </location>
</feature>
<evidence type="ECO:0000256" key="5">
    <source>
        <dbReference type="RuleBase" id="RU003833"/>
    </source>
</evidence>
<protein>
    <recommendedName>
        <fullName evidence="9">Nucleoside phosphatase GDA1/CD39</fullName>
    </recommendedName>
</protein>
<organism evidence="7 8">
    <name type="scientific">Ostreococcus lucimarinus (strain CCE9901)</name>
    <dbReference type="NCBI Taxonomy" id="436017"/>
    <lineage>
        <taxon>Eukaryota</taxon>
        <taxon>Viridiplantae</taxon>
        <taxon>Chlorophyta</taxon>
        <taxon>Mamiellophyceae</taxon>
        <taxon>Mamiellales</taxon>
        <taxon>Bathycoccaceae</taxon>
        <taxon>Ostreococcus</taxon>
    </lineage>
</organism>
<dbReference type="KEGG" id="olu:OSTLU_36812"/>
<dbReference type="Gramene" id="ABO95740">
    <property type="protein sequence ID" value="ABO95740"/>
    <property type="gene ID" value="OSTLU_36812"/>
</dbReference>
<dbReference type="RefSeq" id="XP_001417447.1">
    <property type="nucleotide sequence ID" value="XM_001417410.1"/>
</dbReference>
<feature type="region of interest" description="Disordered" evidence="6">
    <location>
        <begin position="20"/>
        <end position="42"/>
    </location>
</feature>
<dbReference type="GO" id="GO:0016020">
    <property type="term" value="C:membrane"/>
    <property type="evidence" value="ECO:0007669"/>
    <property type="project" value="TreeGrafter"/>
</dbReference>
<gene>
    <name evidence="7" type="ORF">OSTLU_36812</name>
</gene>
<keyword evidence="4" id="KW-0067">ATP-binding</keyword>
<dbReference type="Gene3D" id="3.30.420.150">
    <property type="entry name" value="Exopolyphosphatase. Domain 2"/>
    <property type="match status" value="1"/>
</dbReference>
<evidence type="ECO:0000256" key="3">
    <source>
        <dbReference type="PIRSR" id="PIRSR600407-1"/>
    </source>
</evidence>
<proteinExistence type="inferred from homology"/>
<evidence type="ECO:0000313" key="8">
    <source>
        <dbReference type="Proteomes" id="UP000001568"/>
    </source>
</evidence>
<dbReference type="Pfam" id="PF01150">
    <property type="entry name" value="GDA1_CD39"/>
    <property type="match status" value="1"/>
</dbReference>
<dbReference type="GO" id="GO:0005524">
    <property type="term" value="F:ATP binding"/>
    <property type="evidence" value="ECO:0007669"/>
    <property type="project" value="UniProtKB-KW"/>
</dbReference>
<evidence type="ECO:0008006" key="9">
    <source>
        <dbReference type="Google" id="ProtNLM"/>
    </source>
</evidence>
<dbReference type="GeneID" id="5001607"/>
<dbReference type="HOGENOM" id="CLU_010246_0_2_1"/>
<dbReference type="GO" id="GO:0017110">
    <property type="term" value="F:nucleoside diphosphate phosphatase activity"/>
    <property type="evidence" value="ECO:0007669"/>
    <property type="project" value="TreeGrafter"/>
</dbReference>
<reference evidence="7 8" key="1">
    <citation type="journal article" date="2007" name="Proc. Natl. Acad. Sci. U.S.A.">
        <title>The tiny eukaryote Ostreococcus provides genomic insights into the paradox of plankton speciation.</title>
        <authorList>
            <person name="Palenik B."/>
            <person name="Grimwood J."/>
            <person name="Aerts A."/>
            <person name="Rouze P."/>
            <person name="Salamov A."/>
            <person name="Putnam N."/>
            <person name="Dupont C."/>
            <person name="Jorgensen R."/>
            <person name="Derelle E."/>
            <person name="Rombauts S."/>
            <person name="Zhou K."/>
            <person name="Otillar R."/>
            <person name="Merchant S.S."/>
            <person name="Podell S."/>
            <person name="Gaasterland T."/>
            <person name="Napoli C."/>
            <person name="Gendler K."/>
            <person name="Manuell A."/>
            <person name="Tai V."/>
            <person name="Vallon O."/>
            <person name="Piganeau G."/>
            <person name="Jancek S."/>
            <person name="Heijde M."/>
            <person name="Jabbari K."/>
            <person name="Bowler C."/>
            <person name="Lohr M."/>
            <person name="Robbens S."/>
            <person name="Werner G."/>
            <person name="Dubchak I."/>
            <person name="Pazour G.J."/>
            <person name="Ren Q."/>
            <person name="Paulsen I."/>
            <person name="Delwiche C."/>
            <person name="Schmutz J."/>
            <person name="Rokhsar D."/>
            <person name="Van de Peer Y."/>
            <person name="Moreau H."/>
            <person name="Grigoriev I.V."/>
        </authorList>
    </citation>
    <scope>NUCLEOTIDE SEQUENCE [LARGE SCALE GENOMIC DNA]</scope>
    <source>
        <strain evidence="7 8">CCE9901</strain>
    </source>
</reference>
<dbReference type="OrthoDB" id="6372431at2759"/>
<evidence type="ECO:0000256" key="4">
    <source>
        <dbReference type="PIRSR" id="PIRSR600407-2"/>
    </source>
</evidence>
<dbReference type="PANTHER" id="PTHR11782">
    <property type="entry name" value="ADENOSINE/GUANOSINE DIPHOSPHATASE"/>
    <property type="match status" value="1"/>
</dbReference>
<dbReference type="PROSITE" id="PS01238">
    <property type="entry name" value="GDA1_CD39_NTPASE"/>
    <property type="match status" value="1"/>
</dbReference>
<dbReference type="GO" id="GO:0009134">
    <property type="term" value="P:nucleoside diphosphate catabolic process"/>
    <property type="evidence" value="ECO:0007669"/>
    <property type="project" value="TreeGrafter"/>
</dbReference>
<evidence type="ECO:0000256" key="1">
    <source>
        <dbReference type="ARBA" id="ARBA00009283"/>
    </source>
</evidence>
<comment type="similarity">
    <text evidence="1 5">Belongs to the GDA1/CD39 NTPase family.</text>
</comment>
<dbReference type="EMBL" id="CP000584">
    <property type="protein sequence ID" value="ABO95740.1"/>
    <property type="molecule type" value="Genomic_DNA"/>
</dbReference>
<accession>A4RVN4</accession>
<keyword evidence="8" id="KW-1185">Reference proteome</keyword>
<dbReference type="OMA" id="WTCRIKE"/>
<evidence type="ECO:0000313" key="7">
    <source>
        <dbReference type="EMBL" id="ABO95740.1"/>
    </source>
</evidence>
<dbReference type="Gene3D" id="3.30.420.40">
    <property type="match status" value="1"/>
</dbReference>
<dbReference type="PANTHER" id="PTHR11782:SF83">
    <property type="entry name" value="GUANOSINE-DIPHOSPHATASE"/>
    <property type="match status" value="1"/>
</dbReference>